<evidence type="ECO:0000313" key="2">
    <source>
        <dbReference type="Proteomes" id="UP000244173"/>
    </source>
</evidence>
<dbReference type="RefSeq" id="WP_107890140.1">
    <property type="nucleotide sequence ID" value="NZ_CP028519.1"/>
</dbReference>
<name>A0A2S0PEE1_9NEIS</name>
<dbReference type="InterPro" id="IPR020351">
    <property type="entry name" value="Phage_TAC_9"/>
</dbReference>
<gene>
    <name evidence="1" type="ORF">DAI18_18150</name>
</gene>
<dbReference type="AlphaFoldDB" id="A0A2S0PEE1"/>
<dbReference type="KEGG" id="maer:DAI18_18150"/>
<accession>A0A2S0PEE1</accession>
<keyword evidence="2" id="KW-1185">Reference proteome</keyword>
<proteinExistence type="predicted"/>
<dbReference type="EMBL" id="CP028519">
    <property type="protein sequence ID" value="AVY95749.1"/>
    <property type="molecule type" value="Genomic_DNA"/>
</dbReference>
<organism evidence="1 2">
    <name type="scientific">Microvirgula aerodenitrificans</name>
    <dbReference type="NCBI Taxonomy" id="57480"/>
    <lineage>
        <taxon>Bacteria</taxon>
        <taxon>Pseudomonadati</taxon>
        <taxon>Pseudomonadota</taxon>
        <taxon>Betaproteobacteria</taxon>
        <taxon>Neisseriales</taxon>
        <taxon>Aquaspirillaceae</taxon>
        <taxon>Microvirgula</taxon>
    </lineage>
</organism>
<protein>
    <recommendedName>
        <fullName evidence="3">Phage tail protein</fullName>
    </recommendedName>
</protein>
<sequence>MDNEKRITLDDVTYVMTPANAATAWAALKKAGRLLNGVELSQDHKAGTSRAIGAILSNLGDPAVTDIENLVFGHINVAPAVGNPFRLQDKLNEHFNAHRGHMMPLLMQGASYQFGDFFAGGMAALGQLFPNLTQLVTPPTP</sequence>
<reference evidence="1 2" key="1">
    <citation type="submission" date="2018-04" db="EMBL/GenBank/DDBJ databases">
        <title>Denitrifier Microvirgula.</title>
        <authorList>
            <person name="Anderson E."/>
            <person name="Jang J."/>
            <person name="Ishii S."/>
        </authorList>
    </citation>
    <scope>NUCLEOTIDE SEQUENCE [LARGE SCALE GENOMIC DNA]</scope>
    <source>
        <strain evidence="1 2">BE2.4</strain>
    </source>
</reference>
<dbReference type="Proteomes" id="UP000244173">
    <property type="component" value="Chromosome"/>
</dbReference>
<evidence type="ECO:0000313" key="1">
    <source>
        <dbReference type="EMBL" id="AVY95749.1"/>
    </source>
</evidence>
<dbReference type="OrthoDB" id="6871379at2"/>
<dbReference type="Pfam" id="PF10876">
    <property type="entry name" value="Phage_TAC_9"/>
    <property type="match status" value="1"/>
</dbReference>
<evidence type="ECO:0008006" key="3">
    <source>
        <dbReference type="Google" id="ProtNLM"/>
    </source>
</evidence>